<dbReference type="OrthoDB" id="4331723at2"/>
<gene>
    <name evidence="1" type="ORF">DEJ47_11730</name>
</gene>
<dbReference type="AlphaFoldDB" id="A0A5P2B9F0"/>
<evidence type="ECO:0000313" key="1">
    <source>
        <dbReference type="EMBL" id="QES27044.1"/>
    </source>
</evidence>
<accession>A0A5P2B9F0</accession>
<dbReference type="EMBL" id="CP029193">
    <property type="protein sequence ID" value="QES27044.1"/>
    <property type="molecule type" value="Genomic_DNA"/>
</dbReference>
<sequence>MKTDGKQHAVACIEQAEDTVKELRAALARGGNTLPSLRMDPSSIARETPCPRIALGGCSVDAAARLAAVLRSAP</sequence>
<proteinExistence type="predicted"/>
<evidence type="ECO:0000313" key="2">
    <source>
        <dbReference type="Proteomes" id="UP000323046"/>
    </source>
</evidence>
<organism evidence="1 2">
    <name type="scientific">Streptomyces venezuelae</name>
    <dbReference type="NCBI Taxonomy" id="54571"/>
    <lineage>
        <taxon>Bacteria</taxon>
        <taxon>Bacillati</taxon>
        <taxon>Actinomycetota</taxon>
        <taxon>Actinomycetes</taxon>
        <taxon>Kitasatosporales</taxon>
        <taxon>Streptomycetaceae</taxon>
        <taxon>Streptomyces</taxon>
    </lineage>
</organism>
<dbReference type="Proteomes" id="UP000323046">
    <property type="component" value="Chromosome"/>
</dbReference>
<keyword evidence="2" id="KW-1185">Reference proteome</keyword>
<name>A0A5P2B9F0_STRVZ</name>
<reference evidence="1 2" key="1">
    <citation type="submission" date="2018-05" db="EMBL/GenBank/DDBJ databases">
        <title>Streptomyces venezuelae.</title>
        <authorList>
            <person name="Kim W."/>
            <person name="Lee N."/>
            <person name="Cho B.-K."/>
        </authorList>
    </citation>
    <scope>NUCLEOTIDE SEQUENCE [LARGE SCALE GENOMIC DNA]</scope>
    <source>
        <strain evidence="1 2">ATCC 14583</strain>
    </source>
</reference>
<protein>
    <submittedName>
        <fullName evidence="1">Uncharacterized protein</fullName>
    </submittedName>
</protein>